<name>A0ACB8TTK7_9APHY</name>
<dbReference type="EMBL" id="MU274933">
    <property type="protein sequence ID" value="KAI0085279.1"/>
    <property type="molecule type" value="Genomic_DNA"/>
</dbReference>
<dbReference type="Proteomes" id="UP001055072">
    <property type="component" value="Unassembled WGS sequence"/>
</dbReference>
<organism evidence="1 2">
    <name type="scientific">Irpex rosettiformis</name>
    <dbReference type="NCBI Taxonomy" id="378272"/>
    <lineage>
        <taxon>Eukaryota</taxon>
        <taxon>Fungi</taxon>
        <taxon>Dikarya</taxon>
        <taxon>Basidiomycota</taxon>
        <taxon>Agaricomycotina</taxon>
        <taxon>Agaricomycetes</taxon>
        <taxon>Polyporales</taxon>
        <taxon>Irpicaceae</taxon>
        <taxon>Irpex</taxon>
    </lineage>
</organism>
<reference evidence="1" key="1">
    <citation type="journal article" date="2021" name="Environ. Microbiol.">
        <title>Gene family expansions and transcriptome signatures uncover fungal adaptations to wood decay.</title>
        <authorList>
            <person name="Hage H."/>
            <person name="Miyauchi S."/>
            <person name="Viragh M."/>
            <person name="Drula E."/>
            <person name="Min B."/>
            <person name="Chaduli D."/>
            <person name="Navarro D."/>
            <person name="Favel A."/>
            <person name="Norest M."/>
            <person name="Lesage-Meessen L."/>
            <person name="Balint B."/>
            <person name="Merenyi Z."/>
            <person name="de Eugenio L."/>
            <person name="Morin E."/>
            <person name="Martinez A.T."/>
            <person name="Baldrian P."/>
            <person name="Stursova M."/>
            <person name="Martinez M.J."/>
            <person name="Novotny C."/>
            <person name="Magnuson J.K."/>
            <person name="Spatafora J.W."/>
            <person name="Maurice S."/>
            <person name="Pangilinan J."/>
            <person name="Andreopoulos W."/>
            <person name="LaButti K."/>
            <person name="Hundley H."/>
            <person name="Na H."/>
            <person name="Kuo A."/>
            <person name="Barry K."/>
            <person name="Lipzen A."/>
            <person name="Henrissat B."/>
            <person name="Riley R."/>
            <person name="Ahrendt S."/>
            <person name="Nagy L.G."/>
            <person name="Grigoriev I.V."/>
            <person name="Martin F."/>
            <person name="Rosso M.N."/>
        </authorList>
    </citation>
    <scope>NUCLEOTIDE SEQUENCE</scope>
    <source>
        <strain evidence="1">CBS 384.51</strain>
    </source>
</reference>
<evidence type="ECO:0000313" key="2">
    <source>
        <dbReference type="Proteomes" id="UP001055072"/>
    </source>
</evidence>
<proteinExistence type="predicted"/>
<evidence type="ECO:0000313" key="1">
    <source>
        <dbReference type="EMBL" id="KAI0085279.1"/>
    </source>
</evidence>
<keyword evidence="2" id="KW-1185">Reference proteome</keyword>
<protein>
    <submittedName>
        <fullName evidence="1">Uncharacterized protein</fullName>
    </submittedName>
</protein>
<comment type="caution">
    <text evidence="1">The sequence shown here is derived from an EMBL/GenBank/DDBJ whole genome shotgun (WGS) entry which is preliminary data.</text>
</comment>
<sequence>MKYFIVCVICCFMNILLSHNTSRLVKSLSMRISMFERPLRGSTVRAEQSSGRTLWSTHNGSLRKPTLQWLASTVSTTKPDRQTIQQDMRALRATKPQHASANSRNGGSSSVIDPFRVIARAFRPRKTADLSANIPSVSFPDMSTTNNKMLLVFCDGTGQDGTLASETSGNDGGVQDATNVLRLSRGVLPWSKDGRRQIVFYQSGVGSEADFDGNALPEDLMIAALGTAVASKIRDCYAFIAQNFDEGDEICIFGFSRGAYTARKLAGLIDKIGLLQREKLGFFFEIWKSLVDGETPDIPDGTRQTRIRCVGVWDTVGSVFNTIDALSIKDTDLPASIDCALHAMALQENRQRFLPTLWTVPSRGLFSPASGNPQVLKQIWFPGAHSNVGGGYERHELSDLALFWMAGEIQAFINLDLDFIQHSGQVKPEPWGTSQPNNAYEDLPLAQKIIIGHETRLESGQILKDATFHPSIAVAPTTLDKPTYMITLDSLKKAFGVEWTPKYSTLNSFEQTCKDHWGKPLVSSLLFCSTVGILYSCSSYCAIAQRNTFRYWEVRVACESLWSKALIGAYC</sequence>
<accession>A0ACB8TTK7</accession>
<gene>
    <name evidence="1" type="ORF">BDY19DRAFT_967219</name>
</gene>